<dbReference type="Pfam" id="PF03435">
    <property type="entry name" value="Sacchrp_dh_NADP"/>
    <property type="match status" value="1"/>
</dbReference>
<dbReference type="Proteomes" id="UP000614741">
    <property type="component" value="Unassembled WGS sequence"/>
</dbReference>
<dbReference type="SUPFAM" id="SSF51735">
    <property type="entry name" value="NAD(P)-binding Rossmann-fold domains"/>
    <property type="match status" value="1"/>
</dbReference>
<comment type="caution">
    <text evidence="2">The sequence shown here is derived from an EMBL/GenBank/DDBJ whole genome shotgun (WGS) entry which is preliminary data.</text>
</comment>
<dbReference type="Gene3D" id="3.40.50.720">
    <property type="entry name" value="NAD(P)-binding Rossmann-like Domain"/>
    <property type="match status" value="1"/>
</dbReference>
<dbReference type="InterPro" id="IPR005097">
    <property type="entry name" value="Sacchrp_dh_NADP-bd"/>
</dbReference>
<protein>
    <submittedName>
        <fullName evidence="2">Epimerase</fullName>
    </submittedName>
</protein>
<name>A0ABQ4DMM2_9CELL</name>
<proteinExistence type="predicted"/>
<evidence type="ECO:0000259" key="1">
    <source>
        <dbReference type="Pfam" id="PF03435"/>
    </source>
</evidence>
<evidence type="ECO:0000313" key="3">
    <source>
        <dbReference type="Proteomes" id="UP000614741"/>
    </source>
</evidence>
<dbReference type="InterPro" id="IPR036291">
    <property type="entry name" value="NAD(P)-bd_dom_sf"/>
</dbReference>
<organism evidence="2 3">
    <name type="scientific">Cellulomonas phragmiteti</name>
    <dbReference type="NCBI Taxonomy" id="478780"/>
    <lineage>
        <taxon>Bacteria</taxon>
        <taxon>Bacillati</taxon>
        <taxon>Actinomycetota</taxon>
        <taxon>Actinomycetes</taxon>
        <taxon>Micrococcales</taxon>
        <taxon>Cellulomonadaceae</taxon>
        <taxon>Cellulomonas</taxon>
    </lineage>
</organism>
<keyword evidence="3" id="KW-1185">Reference proteome</keyword>
<sequence>MTPLPLVGVVGASGAVGSAAARALHASGEVRLRLGGRRPEPLDDLARELGGDAQVATADVRDAASLAVFSAGCDVVLGCAGPSYALGDRVARAALAAGADHVDVTGDEAVRTALAGDPLPARRRVVVSAGLLPGLSALLPRWLAARHGLHALRAYAGGLERCTPAAAGDLLLSLPGAGDAAAVFGTPGAAWRAGRVEPRALRSRDGHVAPHFDEPGFVQPFLTREAQRLAPDLGVTDLEWYAVHVGRRVREVLTAAAGAPVADLETTAHTLRRAADLDLAGRSPWYLLVLEATDADGGRRTLVLRTPDSYRLTGHVAAWTTREVLGGRVPTGVHHAADVLDPARAVDALLSDGDAATLREVVGTGGPVRHEVETGVL</sequence>
<dbReference type="RefSeq" id="WP_203674420.1">
    <property type="nucleotide sequence ID" value="NZ_BONP01000013.1"/>
</dbReference>
<dbReference type="EMBL" id="BONP01000013">
    <property type="protein sequence ID" value="GIG40586.1"/>
    <property type="molecule type" value="Genomic_DNA"/>
</dbReference>
<reference evidence="2 3" key="1">
    <citation type="submission" date="2021-01" db="EMBL/GenBank/DDBJ databases">
        <title>Whole genome shotgun sequence of Cellulomonas phragmiteti NBRC 110785.</title>
        <authorList>
            <person name="Komaki H."/>
            <person name="Tamura T."/>
        </authorList>
    </citation>
    <scope>NUCLEOTIDE SEQUENCE [LARGE SCALE GENOMIC DNA]</scope>
    <source>
        <strain evidence="2 3">NBRC 110785</strain>
    </source>
</reference>
<dbReference type="PANTHER" id="PTHR43781:SF1">
    <property type="entry name" value="SACCHAROPINE DEHYDROGENASE"/>
    <property type="match status" value="1"/>
</dbReference>
<accession>A0ABQ4DMM2</accession>
<evidence type="ECO:0000313" key="2">
    <source>
        <dbReference type="EMBL" id="GIG40586.1"/>
    </source>
</evidence>
<feature type="domain" description="Saccharopine dehydrogenase NADP binding" evidence="1">
    <location>
        <begin position="7"/>
        <end position="106"/>
    </location>
</feature>
<dbReference type="PANTHER" id="PTHR43781">
    <property type="entry name" value="SACCHAROPINE DEHYDROGENASE"/>
    <property type="match status" value="1"/>
</dbReference>
<gene>
    <name evidence="2" type="ORF">Cph01nite_23480</name>
</gene>